<organism evidence="1 2">
    <name type="scientific">Apatococcus lobatus</name>
    <dbReference type="NCBI Taxonomy" id="904363"/>
    <lineage>
        <taxon>Eukaryota</taxon>
        <taxon>Viridiplantae</taxon>
        <taxon>Chlorophyta</taxon>
        <taxon>core chlorophytes</taxon>
        <taxon>Trebouxiophyceae</taxon>
        <taxon>Chlorellales</taxon>
        <taxon>Chlorellaceae</taxon>
        <taxon>Apatococcus</taxon>
    </lineage>
</organism>
<accession>A0AAW1QU60</accession>
<comment type="caution">
    <text evidence="1">The sequence shown here is derived from an EMBL/GenBank/DDBJ whole genome shotgun (WGS) entry which is preliminary data.</text>
</comment>
<gene>
    <name evidence="1" type="ORF">WJX74_008836</name>
</gene>
<proteinExistence type="predicted"/>
<name>A0AAW1QU60_9CHLO</name>
<sequence>MKMLIGNRWKDFQSSTPLLGNNIKFKILCPKGPELTVAPAEQPAVSISDLDPMAAPLPCWHAIDLHFAVVCRNAPRPSRSSRPRFCDLQRFLPQERSSMHIQG</sequence>
<dbReference type="EMBL" id="JALJOS010000028">
    <property type="protein sequence ID" value="KAK9824788.1"/>
    <property type="molecule type" value="Genomic_DNA"/>
</dbReference>
<dbReference type="AlphaFoldDB" id="A0AAW1QU60"/>
<keyword evidence="2" id="KW-1185">Reference proteome</keyword>
<evidence type="ECO:0000313" key="1">
    <source>
        <dbReference type="EMBL" id="KAK9824788.1"/>
    </source>
</evidence>
<protein>
    <submittedName>
        <fullName evidence="1">Uncharacterized protein</fullName>
    </submittedName>
</protein>
<reference evidence="1 2" key="1">
    <citation type="journal article" date="2024" name="Nat. Commun.">
        <title>Phylogenomics reveals the evolutionary origins of lichenization in chlorophyte algae.</title>
        <authorList>
            <person name="Puginier C."/>
            <person name="Libourel C."/>
            <person name="Otte J."/>
            <person name="Skaloud P."/>
            <person name="Haon M."/>
            <person name="Grisel S."/>
            <person name="Petersen M."/>
            <person name="Berrin J.G."/>
            <person name="Delaux P.M."/>
            <person name="Dal Grande F."/>
            <person name="Keller J."/>
        </authorList>
    </citation>
    <scope>NUCLEOTIDE SEQUENCE [LARGE SCALE GENOMIC DNA]</scope>
    <source>
        <strain evidence="1 2">SAG 2145</strain>
    </source>
</reference>
<dbReference type="Proteomes" id="UP001438707">
    <property type="component" value="Unassembled WGS sequence"/>
</dbReference>
<evidence type="ECO:0000313" key="2">
    <source>
        <dbReference type="Proteomes" id="UP001438707"/>
    </source>
</evidence>